<reference evidence="2 3" key="1">
    <citation type="journal article" date="2016" name="Proc. Natl. Acad. Sci. U.S.A.">
        <title>Lipid metabolic changes in an early divergent fungus govern the establishment of a mutualistic symbiosis with endobacteria.</title>
        <authorList>
            <person name="Lastovetsky O.A."/>
            <person name="Gaspar M.L."/>
            <person name="Mondo S.J."/>
            <person name="LaButti K.M."/>
            <person name="Sandor L."/>
            <person name="Grigoriev I.V."/>
            <person name="Henry S.A."/>
            <person name="Pawlowska T.E."/>
        </authorList>
    </citation>
    <scope>NUCLEOTIDE SEQUENCE [LARGE SCALE GENOMIC DNA]</scope>
    <source>
        <strain evidence="2 3">ATCC 52813</strain>
    </source>
</reference>
<feature type="transmembrane region" description="Helical" evidence="1">
    <location>
        <begin position="7"/>
        <end position="26"/>
    </location>
</feature>
<keyword evidence="1" id="KW-0472">Membrane</keyword>
<keyword evidence="1" id="KW-0812">Transmembrane</keyword>
<sequence length="183" mass="21014">MRLLQQLVVEPAAVLQMLLTLMFLTIKLGGKFVILNKEGTVESNETVQKLYDMTNISDKSLTKACQVLISKLISYPPSMREIRSVLRCHPLNMEEPFDFIAHSGLSFVEMVCIHFINMFDSLQNPMQQAQLERNTAFLTTMPVLHSLFLDCNDLINMQWVEKQTPLRAMQGGMVLLLWRPIQK</sequence>
<evidence type="ECO:0000313" key="2">
    <source>
        <dbReference type="EMBL" id="PHZ11185.1"/>
    </source>
</evidence>
<keyword evidence="1" id="KW-1133">Transmembrane helix</keyword>
<dbReference type="RefSeq" id="XP_023464893.1">
    <property type="nucleotide sequence ID" value="XM_023609005.1"/>
</dbReference>
<organism evidence="2 3">
    <name type="scientific">Rhizopus microsporus ATCC 52813</name>
    <dbReference type="NCBI Taxonomy" id="1340429"/>
    <lineage>
        <taxon>Eukaryota</taxon>
        <taxon>Fungi</taxon>
        <taxon>Fungi incertae sedis</taxon>
        <taxon>Mucoromycota</taxon>
        <taxon>Mucoromycotina</taxon>
        <taxon>Mucoromycetes</taxon>
        <taxon>Mucorales</taxon>
        <taxon>Mucorineae</taxon>
        <taxon>Rhizopodaceae</taxon>
        <taxon>Rhizopus</taxon>
    </lineage>
</organism>
<dbReference type="EMBL" id="KZ303852">
    <property type="protein sequence ID" value="PHZ11185.1"/>
    <property type="molecule type" value="Genomic_DNA"/>
</dbReference>
<name>A0A2G4SR06_RHIZD</name>
<keyword evidence="3" id="KW-1185">Reference proteome</keyword>
<gene>
    <name evidence="2" type="ORF">RHIMIDRAFT_238628</name>
</gene>
<dbReference type="Proteomes" id="UP000242254">
    <property type="component" value="Unassembled WGS sequence"/>
</dbReference>
<evidence type="ECO:0000313" key="3">
    <source>
        <dbReference type="Proteomes" id="UP000242254"/>
    </source>
</evidence>
<proteinExistence type="predicted"/>
<protein>
    <submittedName>
        <fullName evidence="2">Uncharacterized protein</fullName>
    </submittedName>
</protein>
<dbReference type="AlphaFoldDB" id="A0A2G4SR06"/>
<accession>A0A2G4SR06</accession>
<evidence type="ECO:0000256" key="1">
    <source>
        <dbReference type="SAM" id="Phobius"/>
    </source>
</evidence>
<dbReference type="GeneID" id="35439995"/>